<comment type="caution">
    <text evidence="2">The sequence shown here is derived from an EMBL/GenBank/DDBJ whole genome shotgun (WGS) entry which is preliminary data.</text>
</comment>
<gene>
    <name evidence="2" type="ORF">DM484_19800</name>
</gene>
<sequence length="103" mass="11489">METQAVTVARIYLREGEHMLPKIIRFLHDEEKVSGVTVLRGIAGFSADGKVHTASLVDLSMDLPLIVEFYDEPGRVDAVVRHLIEKMGLPHIVTWSATSHIIN</sequence>
<comment type="similarity">
    <text evidence="1">Belongs to the UPF0166 family.</text>
</comment>
<reference evidence="2 3" key="1">
    <citation type="journal article" date="2018" name="Aquat. Microb. Ecol.">
        <title>Gammaproteobacterial methanotrophs dominate.</title>
        <authorList>
            <person name="Rissanen A.J."/>
            <person name="Saarenheimo J."/>
            <person name="Tiirola M."/>
            <person name="Peura S."/>
            <person name="Aalto S.L."/>
            <person name="Karvinen A."/>
            <person name="Nykanen H."/>
        </authorList>
    </citation>
    <scope>NUCLEOTIDE SEQUENCE [LARGE SCALE GENOMIC DNA]</scope>
    <source>
        <strain evidence="2">AMbin10</strain>
    </source>
</reference>
<dbReference type="AlphaFoldDB" id="A0A2W4R4K2"/>
<organism evidence="2 3">
    <name type="scientific">Candidatus Methylumidiphilus alinenensis</name>
    <dbReference type="NCBI Taxonomy" id="2202197"/>
    <lineage>
        <taxon>Bacteria</taxon>
        <taxon>Pseudomonadati</taxon>
        <taxon>Pseudomonadota</taxon>
        <taxon>Gammaproteobacteria</taxon>
        <taxon>Methylococcales</taxon>
        <taxon>Candidatus Methylumidiphilus</taxon>
    </lineage>
</organism>
<dbReference type="InterPro" id="IPR003793">
    <property type="entry name" value="UPF0166"/>
</dbReference>
<dbReference type="Gene3D" id="3.30.70.120">
    <property type="match status" value="1"/>
</dbReference>
<accession>A0A2W4R4K2</accession>
<dbReference type="InterPro" id="IPR015867">
    <property type="entry name" value="N-reg_PII/ATP_PRibTrfase_C"/>
</dbReference>
<name>A0A2W4R4K2_9GAMM</name>
<protein>
    <submittedName>
        <fullName evidence="2">Uncharacterized protein</fullName>
    </submittedName>
</protein>
<evidence type="ECO:0000313" key="3">
    <source>
        <dbReference type="Proteomes" id="UP000249396"/>
    </source>
</evidence>
<dbReference type="PANTHER" id="PTHR35983">
    <property type="entry name" value="UPF0166 PROTEIN TM_0021"/>
    <property type="match status" value="1"/>
</dbReference>
<evidence type="ECO:0000256" key="1">
    <source>
        <dbReference type="ARBA" id="ARBA00010554"/>
    </source>
</evidence>
<dbReference type="Proteomes" id="UP000249396">
    <property type="component" value="Unassembled WGS sequence"/>
</dbReference>
<dbReference type="InterPro" id="IPR011322">
    <property type="entry name" value="N-reg_PII-like_a/b"/>
</dbReference>
<dbReference type="Pfam" id="PF02641">
    <property type="entry name" value="DUF190"/>
    <property type="match status" value="1"/>
</dbReference>
<dbReference type="PANTHER" id="PTHR35983:SF1">
    <property type="entry name" value="UPF0166 PROTEIN TM_0021"/>
    <property type="match status" value="1"/>
</dbReference>
<dbReference type="EMBL" id="QJPH01000404">
    <property type="protein sequence ID" value="PZN75048.1"/>
    <property type="molecule type" value="Genomic_DNA"/>
</dbReference>
<proteinExistence type="inferred from homology"/>
<dbReference type="SUPFAM" id="SSF54913">
    <property type="entry name" value="GlnB-like"/>
    <property type="match status" value="1"/>
</dbReference>
<evidence type="ECO:0000313" key="2">
    <source>
        <dbReference type="EMBL" id="PZN75048.1"/>
    </source>
</evidence>